<keyword evidence="1" id="KW-0812">Transmembrane</keyword>
<evidence type="ECO:0000313" key="3">
    <source>
        <dbReference type="Proteomes" id="UP000095621"/>
    </source>
</evidence>
<evidence type="ECO:0000256" key="1">
    <source>
        <dbReference type="SAM" id="Phobius"/>
    </source>
</evidence>
<dbReference type="Proteomes" id="UP000095621">
    <property type="component" value="Unassembled WGS sequence"/>
</dbReference>
<dbReference type="RefSeq" id="WP_055217051.1">
    <property type="nucleotide sequence ID" value="NZ_CZBU01000012.1"/>
</dbReference>
<evidence type="ECO:0008006" key="4">
    <source>
        <dbReference type="Google" id="ProtNLM"/>
    </source>
</evidence>
<name>A0A174Z5J2_9FIRM</name>
<feature type="transmembrane region" description="Helical" evidence="1">
    <location>
        <begin position="58"/>
        <end position="85"/>
    </location>
</feature>
<proteinExistence type="predicted"/>
<evidence type="ECO:0000313" key="2">
    <source>
        <dbReference type="EMBL" id="CUQ79478.1"/>
    </source>
</evidence>
<keyword evidence="1" id="KW-1133">Transmembrane helix</keyword>
<keyword evidence="1" id="KW-0472">Membrane</keyword>
<feature type="transmembrane region" description="Helical" evidence="1">
    <location>
        <begin position="7"/>
        <end position="31"/>
    </location>
</feature>
<dbReference type="AlphaFoldDB" id="A0A174Z5J2"/>
<sequence length="112" mass="12548">MSEVAFIAVACYVVGNFIKAVFTVIIDFILLSLTYMPTDPLSGILDISNEVFVKYLPYINWVVPLDFAVSLFGAFIDAYAIYIIYKYVKRVLSAVLENYKSGAKLLAALLKF</sequence>
<reference evidence="2 3" key="1">
    <citation type="submission" date="2015-09" db="EMBL/GenBank/DDBJ databases">
        <authorList>
            <consortium name="Pathogen Informatics"/>
        </authorList>
    </citation>
    <scope>NUCLEOTIDE SEQUENCE [LARGE SCALE GENOMIC DNA]</scope>
    <source>
        <strain evidence="2 3">2789STDY5834875</strain>
    </source>
</reference>
<protein>
    <recommendedName>
        <fullName evidence="4">DUF2523 domain-containing protein</fullName>
    </recommendedName>
</protein>
<dbReference type="EMBL" id="CZBU01000012">
    <property type="protein sequence ID" value="CUQ79478.1"/>
    <property type="molecule type" value="Genomic_DNA"/>
</dbReference>
<accession>A0A174Z5J2</accession>
<gene>
    <name evidence="2" type="ORF">ERS852490_03153</name>
</gene>
<organism evidence="2 3">
    <name type="scientific">Lachnospira eligens</name>
    <dbReference type="NCBI Taxonomy" id="39485"/>
    <lineage>
        <taxon>Bacteria</taxon>
        <taxon>Bacillati</taxon>
        <taxon>Bacillota</taxon>
        <taxon>Clostridia</taxon>
        <taxon>Lachnospirales</taxon>
        <taxon>Lachnospiraceae</taxon>
        <taxon>Lachnospira</taxon>
    </lineage>
</organism>